<comment type="function">
    <text evidence="12">Necessary for flagellar biosynthesis. May be involved in translocation of the flagellum.</text>
</comment>
<dbReference type="PANTHER" id="PTHR43134">
    <property type="entry name" value="SIGNAL RECOGNITION PARTICLE RECEPTOR SUBUNIT ALPHA"/>
    <property type="match status" value="1"/>
</dbReference>
<keyword evidence="19" id="KW-1185">Reference proteome</keyword>
<dbReference type="KEGG" id="cthu:HUR95_11770"/>
<dbReference type="GO" id="GO:0003924">
    <property type="term" value="F:GTPase activity"/>
    <property type="evidence" value="ECO:0007669"/>
    <property type="project" value="UniProtKB-UniRule"/>
</dbReference>
<feature type="domain" description="AAA+ ATPase" evidence="14">
    <location>
        <begin position="189"/>
        <end position="358"/>
    </location>
</feature>
<dbReference type="GO" id="GO:0005886">
    <property type="term" value="C:plasma membrane"/>
    <property type="evidence" value="ECO:0007669"/>
    <property type="project" value="UniProtKB-SubCell"/>
</dbReference>
<dbReference type="EMBL" id="CP082237">
    <property type="protein sequence ID" value="QZT33006.1"/>
    <property type="molecule type" value="Genomic_DNA"/>
</dbReference>
<organism evidence="16 18">
    <name type="scientific">Caldalkalibacillus thermarum (strain TA2.A1)</name>
    <dbReference type="NCBI Taxonomy" id="986075"/>
    <lineage>
        <taxon>Bacteria</taxon>
        <taxon>Bacillati</taxon>
        <taxon>Bacillota</taxon>
        <taxon>Bacilli</taxon>
        <taxon>Bacillales</taxon>
        <taxon>Bacillaceae</taxon>
        <taxon>Caldalkalibacillus</taxon>
    </lineage>
</organism>
<evidence type="ECO:0000256" key="7">
    <source>
        <dbReference type="ARBA" id="ARBA00022795"/>
    </source>
</evidence>
<dbReference type="PANTHER" id="PTHR43134:SF3">
    <property type="entry name" value="FLAGELLAR BIOSYNTHESIS PROTEIN FLHF"/>
    <property type="match status" value="1"/>
</dbReference>
<keyword evidence="5" id="KW-1003">Cell membrane</keyword>
<comment type="subcellular location">
    <subcellularLocation>
        <location evidence="1">Cell membrane</location>
        <topology evidence="1">Peripheral membrane protein</topology>
        <orientation evidence="1">Cytoplasmic side</orientation>
    </subcellularLocation>
</comment>
<evidence type="ECO:0000256" key="9">
    <source>
        <dbReference type="ARBA" id="ARBA00023134"/>
    </source>
</evidence>
<evidence type="ECO:0000256" key="2">
    <source>
        <dbReference type="ARBA" id="ARBA00008531"/>
    </source>
</evidence>
<evidence type="ECO:0000256" key="8">
    <source>
        <dbReference type="ARBA" id="ARBA00022927"/>
    </source>
</evidence>
<evidence type="ECO:0000256" key="10">
    <source>
        <dbReference type="ARBA" id="ARBA00023136"/>
    </source>
</evidence>
<keyword evidence="11" id="KW-1006">Bacterial flagellum protein export</keyword>
<reference evidence="17 19" key="2">
    <citation type="journal article" date="2020" name="Extremophiles">
        <title>Genomic analysis of Caldalkalibacillus thermarum TA2.A1 reveals aerobic alkaliphilic metabolism and evolutionary hallmarks linking alkaliphilic bacteria and plant life.</title>
        <authorList>
            <person name="de Jong S.I."/>
            <person name="van den Broek M.A."/>
            <person name="Merkel A.Y."/>
            <person name="de la Torre Cortes P."/>
            <person name="Kalamorz F."/>
            <person name="Cook G.M."/>
            <person name="van Loosdrecht M.C.M."/>
            <person name="McMillan D.G.G."/>
        </authorList>
    </citation>
    <scope>NUCLEOTIDE SEQUENCE [LARGE SCALE GENOMIC DNA]</scope>
    <source>
        <strain evidence="17 19">TA2.A1</strain>
    </source>
</reference>
<dbReference type="Gene3D" id="3.40.50.300">
    <property type="entry name" value="P-loop containing nucleotide triphosphate hydrolases"/>
    <property type="match status" value="1"/>
</dbReference>
<dbReference type="SMART" id="SM00382">
    <property type="entry name" value="AAA"/>
    <property type="match status" value="1"/>
</dbReference>
<dbReference type="Proteomes" id="UP000010716">
    <property type="component" value="Unassembled WGS sequence"/>
</dbReference>
<evidence type="ECO:0000256" key="5">
    <source>
        <dbReference type="ARBA" id="ARBA00022475"/>
    </source>
</evidence>
<dbReference type="GO" id="GO:0044781">
    <property type="term" value="P:bacterial-type flagellum organization"/>
    <property type="evidence" value="ECO:0007669"/>
    <property type="project" value="UniProtKB-UniRule"/>
</dbReference>
<evidence type="ECO:0000259" key="15">
    <source>
        <dbReference type="SMART" id="SM00962"/>
    </source>
</evidence>
<dbReference type="GO" id="GO:0005525">
    <property type="term" value="F:GTP binding"/>
    <property type="evidence" value="ECO:0007669"/>
    <property type="project" value="UniProtKB-UniRule"/>
</dbReference>
<dbReference type="Proteomes" id="UP000825179">
    <property type="component" value="Chromosome"/>
</dbReference>
<dbReference type="GO" id="GO:0006614">
    <property type="term" value="P:SRP-dependent cotranslational protein targeting to membrane"/>
    <property type="evidence" value="ECO:0007669"/>
    <property type="project" value="UniProtKB-UniRule"/>
</dbReference>
<keyword evidence="16" id="KW-0966">Cell projection</keyword>
<dbReference type="InterPro" id="IPR027417">
    <property type="entry name" value="P-loop_NTPase"/>
</dbReference>
<evidence type="ECO:0000256" key="1">
    <source>
        <dbReference type="ARBA" id="ARBA00004413"/>
    </source>
</evidence>
<dbReference type="eggNOG" id="COG1419">
    <property type="taxonomic scope" value="Bacteria"/>
</dbReference>
<dbReference type="OrthoDB" id="9778554at2"/>
<evidence type="ECO:0000256" key="3">
    <source>
        <dbReference type="ARBA" id="ARBA00014919"/>
    </source>
</evidence>
<dbReference type="FunFam" id="3.40.50.300:FF:000695">
    <property type="entry name" value="Flagellar biosynthesis regulator FlhF"/>
    <property type="match status" value="1"/>
</dbReference>
<dbReference type="EMBL" id="AFCE01000147">
    <property type="protein sequence ID" value="EGL82506.1"/>
    <property type="molecule type" value="Genomic_DNA"/>
</dbReference>
<dbReference type="GO" id="GO:0005047">
    <property type="term" value="F:signal recognition particle binding"/>
    <property type="evidence" value="ECO:0007669"/>
    <property type="project" value="TreeGrafter"/>
</dbReference>
<keyword evidence="10" id="KW-0472">Membrane</keyword>
<keyword evidence="16" id="KW-0969">Cilium</keyword>
<feature type="domain" description="SRP54-type proteins GTP-binding" evidence="15">
    <location>
        <begin position="190"/>
        <end position="381"/>
    </location>
</feature>
<keyword evidence="4" id="KW-0813">Transport</keyword>
<dbReference type="CDD" id="cd17873">
    <property type="entry name" value="FlhF"/>
    <property type="match status" value="1"/>
</dbReference>
<evidence type="ECO:0000259" key="14">
    <source>
        <dbReference type="SMART" id="SM00382"/>
    </source>
</evidence>
<dbReference type="NCBIfam" id="TIGR03499">
    <property type="entry name" value="FlhF"/>
    <property type="match status" value="1"/>
</dbReference>
<evidence type="ECO:0000256" key="6">
    <source>
        <dbReference type="ARBA" id="ARBA00022741"/>
    </source>
</evidence>
<dbReference type="Pfam" id="PF00448">
    <property type="entry name" value="SRP54"/>
    <property type="match status" value="1"/>
</dbReference>
<dbReference type="GO" id="GO:0015031">
    <property type="term" value="P:protein transport"/>
    <property type="evidence" value="ECO:0007669"/>
    <property type="project" value="UniProtKB-KW"/>
</dbReference>
<dbReference type="InterPro" id="IPR000897">
    <property type="entry name" value="SRP54_GTPase_dom"/>
</dbReference>
<dbReference type="InterPro" id="IPR020006">
    <property type="entry name" value="FlhF"/>
</dbReference>
<keyword evidence="9" id="KW-0342">GTP-binding</keyword>
<keyword evidence="7" id="KW-1005">Bacterial flagellum biogenesis</keyword>
<reference evidence="16 18" key="1">
    <citation type="journal article" date="2011" name="J. Bacteriol.">
        <title>Draft genome sequence of the thermoalkaliphilic Caldalkalibacillus thermarum strain TA2.A1.</title>
        <authorList>
            <person name="Kalamorz F."/>
            <person name="Keis S."/>
            <person name="McMillan D.G."/>
            <person name="Olsson K."/>
            <person name="Stanton J.A."/>
            <person name="Stockwell P."/>
            <person name="Black M.A."/>
            <person name="Klingeman D.M."/>
            <person name="Land M.L."/>
            <person name="Han C.S."/>
            <person name="Martin S.L."/>
            <person name="Becher S.A."/>
            <person name="Peddie C.J."/>
            <person name="Morgan H.W."/>
            <person name="Matthies D."/>
            <person name="Preiss L."/>
            <person name="Meier T."/>
            <person name="Brown S.D."/>
            <person name="Cook G.M."/>
        </authorList>
    </citation>
    <scope>NUCLEOTIDE SEQUENCE [LARGE SCALE GENOMIC DNA]</scope>
    <source>
        <strain evidence="16 18">TA2.A1</strain>
    </source>
</reference>
<dbReference type="SMART" id="SM00962">
    <property type="entry name" value="SRP54"/>
    <property type="match status" value="1"/>
</dbReference>
<accession>F5L7Z8</accession>
<protein>
    <recommendedName>
        <fullName evidence="3 13">Flagellar biosynthesis protein FlhF</fullName>
    </recommendedName>
</protein>
<dbReference type="AlphaFoldDB" id="F5L7Z8"/>
<gene>
    <name evidence="17" type="primary">flhF</name>
    <name evidence="16" type="ORF">CathTA2_1948</name>
    <name evidence="17" type="ORF">HUR95_11770</name>
</gene>
<dbReference type="InterPro" id="IPR047040">
    <property type="entry name" value="FlhF__GTPase_dom"/>
</dbReference>
<evidence type="ECO:0000256" key="12">
    <source>
        <dbReference type="ARBA" id="ARBA00025337"/>
    </source>
</evidence>
<reference evidence="17" key="3">
    <citation type="submission" date="2021-08" db="EMBL/GenBank/DDBJ databases">
        <authorList>
            <person name="de Jong S."/>
            <person name="van den Broek M."/>
            <person name="Merkel A."/>
            <person name="de la Torre Cortes P."/>
            <person name="Kalamorz F."/>
            <person name="Cook G."/>
            <person name="van Loosdrecht M."/>
            <person name="McMillan D."/>
        </authorList>
    </citation>
    <scope>NUCLEOTIDE SEQUENCE</scope>
    <source>
        <strain evidence="17">TA2.A1</strain>
    </source>
</reference>
<keyword evidence="8" id="KW-0653">Protein transport</keyword>
<evidence type="ECO:0000256" key="13">
    <source>
        <dbReference type="NCBIfam" id="TIGR03499"/>
    </source>
</evidence>
<dbReference type="Gene3D" id="1.20.120.1380">
    <property type="entry name" value="Flagellar FlhF biosynthesis protein, N domain"/>
    <property type="match status" value="1"/>
</dbReference>
<evidence type="ECO:0000313" key="19">
    <source>
        <dbReference type="Proteomes" id="UP000825179"/>
    </source>
</evidence>
<dbReference type="InterPro" id="IPR003593">
    <property type="entry name" value="AAA+_ATPase"/>
</dbReference>
<keyword evidence="6" id="KW-0547">Nucleotide-binding</keyword>
<evidence type="ECO:0000313" key="18">
    <source>
        <dbReference type="Proteomes" id="UP000010716"/>
    </source>
</evidence>
<proteinExistence type="inferred from homology"/>
<comment type="similarity">
    <text evidence="2">Belongs to the GTP-binding SRP family.</text>
</comment>
<evidence type="ECO:0000313" key="17">
    <source>
        <dbReference type="EMBL" id="QZT33006.1"/>
    </source>
</evidence>
<keyword evidence="16" id="KW-0282">Flagellum</keyword>
<sequence>MMRIKKYVVNSLAEAMQEIKQDLGQDAVILDTKKVKKKGLLGLFRKKTQIEVIAAVDPNRSHSLPESFSKRREQNRKGLDGKAAAAALQPLKTQAVQNDVAQEIKELKTLMLNMMGEATVQLPPVAEKIDQQLRQHGVLPFIRADILQKLLREEKWRVEKGPHRELTTEARRMLKDYLATLPFQENKPLPKLVCFVGPTGVGKTTTIAKLAADMLLVKRRKVGLITADTYRIAAVEQLRTYAQILNVPLKVIYSRKDLTEALDELQDCDCILMDTAGRNYLGTFDIHQLKQFVPEGEDVETCLVLSLTSKYEDMKHVIANFKTLPVHSLILTKADETRSLGSIVNLLSEYRLPLAYITNGQNVPDDFLHPSPGWLADALLKEGVEHERSS</sequence>
<evidence type="ECO:0000313" key="16">
    <source>
        <dbReference type="EMBL" id="EGL82506.1"/>
    </source>
</evidence>
<evidence type="ECO:0000256" key="4">
    <source>
        <dbReference type="ARBA" id="ARBA00022448"/>
    </source>
</evidence>
<evidence type="ECO:0000256" key="11">
    <source>
        <dbReference type="ARBA" id="ARBA00023225"/>
    </source>
</evidence>
<dbReference type="SUPFAM" id="SSF52540">
    <property type="entry name" value="P-loop containing nucleoside triphosphate hydrolases"/>
    <property type="match status" value="1"/>
</dbReference>
<name>F5L7Z8_CALTT</name>